<dbReference type="Proteomes" id="UP000001600">
    <property type="component" value="Plasmid pAtK84c"/>
</dbReference>
<evidence type="ECO:0000256" key="1">
    <source>
        <dbReference type="SAM" id="SignalP"/>
    </source>
</evidence>
<dbReference type="EMBL" id="CP000631">
    <property type="protein sequence ID" value="ACM31392.1"/>
    <property type="molecule type" value="Genomic_DNA"/>
</dbReference>
<feature type="signal peptide" evidence="1">
    <location>
        <begin position="1"/>
        <end position="29"/>
    </location>
</feature>
<dbReference type="KEGG" id="ara:Arad_12419"/>
<dbReference type="InterPro" id="IPR029063">
    <property type="entry name" value="SAM-dependent_MTases_sf"/>
</dbReference>
<sequence>MFLSRRIALKTIACLGILVSAFCTSPAYSQSVDPALQSLIGDSQRSQPNSVRDKYRHPGEVLTFFGVKPDSVVVEILPGAGGYWTEILGPYLKQKGRYIAANGEKDSASAEVQKDNAALAAKLAADPADYDRVEVTEFAANKHAIAPAGSADFVLTFRNIHNWMAAGTTADAFTAFYKALKPGGVLGVEEHRGKPGEPQDPLAKSGYVRQDVAIGFAEAAGFKFVGSSEVNANPKDTKDYPAGVWTLPPTYKLGAQDHGKYEAIGESDRFILKFQKP</sequence>
<dbReference type="PIRSF" id="PIRSF031679">
    <property type="entry name" value="Mtase_Alr7345_prd"/>
    <property type="match status" value="1"/>
</dbReference>
<geneLocation type="plasmid" evidence="2 3">
    <name>pAtK84c</name>
</geneLocation>
<evidence type="ECO:0008006" key="4">
    <source>
        <dbReference type="Google" id="ProtNLM"/>
    </source>
</evidence>
<evidence type="ECO:0000313" key="2">
    <source>
        <dbReference type="EMBL" id="ACM31392.1"/>
    </source>
</evidence>
<dbReference type="Gene3D" id="3.40.50.150">
    <property type="entry name" value="Vaccinia Virus protein VP39"/>
    <property type="match status" value="1"/>
</dbReference>
<organism evidence="2 3">
    <name type="scientific">Rhizobium rhizogenes (strain K84 / ATCC BAA-868)</name>
    <name type="common">Agrobacterium radiobacter</name>
    <dbReference type="NCBI Taxonomy" id="311403"/>
    <lineage>
        <taxon>Bacteria</taxon>
        <taxon>Pseudomonadati</taxon>
        <taxon>Pseudomonadota</taxon>
        <taxon>Alphaproteobacteria</taxon>
        <taxon>Hyphomicrobiales</taxon>
        <taxon>Rhizobiaceae</taxon>
        <taxon>Rhizobium/Agrobacterium group</taxon>
        <taxon>Rhizobium</taxon>
    </lineage>
</organism>
<dbReference type="RefSeq" id="WP_012653384.1">
    <property type="nucleotide sequence ID" value="NC_011987.1"/>
</dbReference>
<reference evidence="2 3" key="1">
    <citation type="journal article" date="2009" name="J. Bacteriol.">
        <title>Genome sequences of three Agrobacterium biovars help elucidate the evolution of multichromosome genomes in bacteria.</title>
        <authorList>
            <person name="Slater S.C."/>
            <person name="Goldman B.S."/>
            <person name="Goodner B."/>
            <person name="Setubal J.C."/>
            <person name="Farrand S.K."/>
            <person name="Nester E.W."/>
            <person name="Burr T.J."/>
            <person name="Banta L."/>
            <person name="Dickerman A.W."/>
            <person name="Paulsen I."/>
            <person name="Otten L."/>
            <person name="Suen G."/>
            <person name="Welch R."/>
            <person name="Almeida N.F."/>
            <person name="Arnold F."/>
            <person name="Burton O.T."/>
            <person name="Du Z."/>
            <person name="Ewing A."/>
            <person name="Godsy E."/>
            <person name="Heisel S."/>
            <person name="Houmiel K.L."/>
            <person name="Jhaveri J."/>
            <person name="Lu J."/>
            <person name="Miller N.M."/>
            <person name="Norton S."/>
            <person name="Chen Q."/>
            <person name="Phoolcharoen W."/>
            <person name="Ohlin V."/>
            <person name="Ondrusek D."/>
            <person name="Pride N."/>
            <person name="Stricklin S.L."/>
            <person name="Sun J."/>
            <person name="Wheeler C."/>
            <person name="Wilson L."/>
            <person name="Zhu H."/>
            <person name="Wood D.W."/>
        </authorList>
    </citation>
    <scope>NUCLEOTIDE SEQUENCE [LARGE SCALE GENOMIC DNA]</scope>
    <source>
        <strain evidence="3">K84 / ATCC BAA-868</strain>
        <plasmid evidence="2 3">pAtK84c</plasmid>
    </source>
</reference>
<dbReference type="HOGENOM" id="CLU_072291_0_0_5"/>
<keyword evidence="2" id="KW-0614">Plasmid</keyword>
<name>B9JQH3_RHIR8</name>
<gene>
    <name evidence="2" type="ordered locus">Arad_12419</name>
</gene>
<proteinExistence type="predicted"/>
<dbReference type="AlphaFoldDB" id="B9JQH3"/>
<accession>B9JQH3</accession>
<keyword evidence="1" id="KW-0732">Signal</keyword>
<dbReference type="InterPro" id="IPR016980">
    <property type="entry name" value="S-AdoMet-dep_MeTrfase_Alr7345"/>
</dbReference>
<feature type="chain" id="PRO_5002887244" description="Methyltransferase protein" evidence="1">
    <location>
        <begin position="30"/>
        <end position="277"/>
    </location>
</feature>
<dbReference type="SUPFAM" id="SSF53335">
    <property type="entry name" value="S-adenosyl-L-methionine-dependent methyltransferases"/>
    <property type="match status" value="1"/>
</dbReference>
<protein>
    <recommendedName>
        <fullName evidence="4">Methyltransferase protein</fullName>
    </recommendedName>
</protein>
<evidence type="ECO:0000313" key="3">
    <source>
        <dbReference type="Proteomes" id="UP000001600"/>
    </source>
</evidence>